<keyword evidence="3" id="KW-1185">Reference proteome</keyword>
<feature type="compositionally biased region" description="Basic and acidic residues" evidence="1">
    <location>
        <begin position="344"/>
        <end position="370"/>
    </location>
</feature>
<feature type="compositionally biased region" description="Basic residues" evidence="1">
    <location>
        <begin position="1468"/>
        <end position="1490"/>
    </location>
</feature>
<name>A0ABR2JQA0_9EUKA</name>
<feature type="region of interest" description="Disordered" evidence="1">
    <location>
        <begin position="329"/>
        <end position="378"/>
    </location>
</feature>
<feature type="compositionally biased region" description="Polar residues" evidence="1">
    <location>
        <begin position="1444"/>
        <end position="1463"/>
    </location>
</feature>
<sequence length="1876" mass="217571">MEDGNYIDSDEDQEVQINLEDEQCEEEDIVHPVNPNSVIHEAIKNIKKELAANHISGKKNNISDQMKKIPLISLDKLASFLLKFVKQANLSLYNRRILFAAITPIHHIFLHVVNGSNFKGASAQPDQTSLYSPPYEPNSLKKCVDYFINVFNLIQYDSQQINENFFIYQFEKIIDQVQHNDENYFNQIRPEIEGSVQFLLRNFKKIHESQSINSISNKQIQKCKVELKRFKIMILPLFEPNSDTNPLKNDFLSYYNNFYSELKNFELFYKVNMVISQFKENWDQPLFWFLPCQMSQVDSDTVFNSAMEYLQTFWMTGDLNFINIESTPKSDTTEKSINDTSNQNEKKECEINDAEKSDTDTEKSDNEKGENNSSDIDTITDPEEVRIKMFDVLELLSFQNRLEPENCSVIAGSFMRTVNKYNTLFVLRSTLSPTSFDIEDIKSIISVVSVLPYTLKDVVCYFNRFLSERVKLLKHYIHVYNDTCNRRINKKSGKCCMTISSVISDHSTSSSSSVSSFDQKILCNATFNEIFTYFHSFVLFANKAKETPLLYPMIKDEIYRLIGFYSELLLKAQMLNDSRTLAKEALRKAKEFSLENERSMEMSKEETRKKLIEVKKNRANFHLNDNDIEDLVNSINLDSNGNETSVDLFRALRELVYSTRRILQTNFIKDEKKDFMERFYTYLKICCPYIQNLRDQQIQKEGTLNMSKIKHFLSEAFPLFDTLDIFRFETTNLDEPQISSSDTSKEVEKVADEVNDDLCYDIDLKSVWSTENKELLFNKSFPFIREQARKMQIGVSDDWRSVFEFKSIYKTFCRLFIVRKPELQLNESPTDFERDIHKFFSVATNFFMDEKFNIRESSIPLSTIIDSIRSLSIKWMFSDTKSLTKEDEEGKKEEETTEINESVRQHWDYSSLLFGIAFISVPHPFQTISVFLKMLMYHLKSNETEGRQLTTFSDIFTNTIENFNCDTIDNFCNNATVRNCLSLFENDIDFFFVSEHPSKNKNTMLFSSIRKHNIIEIIKEIMEMKEKYSHLSSIMTMVNTEYFDKPDSYSRLFVEIAFFSNILKSFKDTLVLLKKFDFLSVPSSDPDLKGSYISIFNSTWPFSPGFLDLDMYKNDFPNFLTSLHKSILRLSFLKPNFSNIRRSFDFYMTLSLSTYSFCFSSFFQFPFKNNCSSSDQLNHFLNRNDNNEDGFYWNRNNYGPSVKKRMNSESDIFDDISNFKNRQKENSKENEIDHKFDQQDIIDEIKHHFHALAVLYSNRCSDHPNVLLCCEILSRSTHLIKLLEASGLSDFKILSTILSGLSEVSFSIVCAMNIKKEVERIINSTIYFASLFGIKLSKQPSTPTILSPVTNANKSLSPVVTKKTIIPTSPARHLVQLSPLPSQQNAQMAAQHSYQMMPNSFQLLNHTTLAQASPNQLHVQSYVNNSPSVQIIQHPPQQVQVSHYASQPSQLQVQVSKATSVTPPSSPRRQRSQKKAKTGRRRSRSKSRKKSSSETDQISTLANFTSLTTSFERAAPVFERMNEMMPSEIPEAQHFYRARSLFKSIHDSLDKIKLPTTSEQFASLIHESNVRLENLEYSCMIHQKRINTKRDYCWIKHKKTQAMIESDYSSVTQKIEEETIKSEQLDEDLTNLKAQLKRCRKVTPSSRQTKRKVADNEKSVNSNSSNSNLNDNSNEDVLNFNFNFNSPLKAKNLKQKPIAKAQLILAQAQELQRQNNLIQMQIQKNEVEISILNSLNNEKNRSEADNFLENESSINEVIESIMENATDVFIPSRSNGPQFDIDDDEKPSNVLSKSSIFAIVSDIKKSEEQQQNITTTDHSELCDRVEMLAYGLINGTKMKESEMTKLQGQLKNIKNSQKEKLLKLRNMLREIDIDEE</sequence>
<gene>
    <name evidence="2" type="ORF">M9Y10_003798</name>
</gene>
<dbReference type="EMBL" id="JAPFFF010000010">
    <property type="protein sequence ID" value="KAK8881070.1"/>
    <property type="molecule type" value="Genomic_DNA"/>
</dbReference>
<feature type="region of interest" description="Disordered" evidence="1">
    <location>
        <begin position="1437"/>
        <end position="1499"/>
    </location>
</feature>
<dbReference type="Proteomes" id="UP001470230">
    <property type="component" value="Unassembled WGS sequence"/>
</dbReference>
<reference evidence="2 3" key="1">
    <citation type="submission" date="2024-04" db="EMBL/GenBank/DDBJ databases">
        <title>Tritrichomonas musculus Genome.</title>
        <authorList>
            <person name="Alves-Ferreira E."/>
            <person name="Grigg M."/>
            <person name="Lorenzi H."/>
            <person name="Galac M."/>
        </authorList>
    </citation>
    <scope>NUCLEOTIDE SEQUENCE [LARGE SCALE GENOMIC DNA]</scope>
    <source>
        <strain evidence="2 3">EAF2021</strain>
    </source>
</reference>
<feature type="compositionally biased region" description="Low complexity" evidence="1">
    <location>
        <begin position="1659"/>
        <end position="1672"/>
    </location>
</feature>
<organism evidence="2 3">
    <name type="scientific">Tritrichomonas musculus</name>
    <dbReference type="NCBI Taxonomy" id="1915356"/>
    <lineage>
        <taxon>Eukaryota</taxon>
        <taxon>Metamonada</taxon>
        <taxon>Parabasalia</taxon>
        <taxon>Tritrichomonadida</taxon>
        <taxon>Tritrichomonadidae</taxon>
        <taxon>Tritrichomonas</taxon>
    </lineage>
</organism>
<proteinExistence type="predicted"/>
<protein>
    <submittedName>
        <fullName evidence="2">Uncharacterized protein</fullName>
    </submittedName>
</protein>
<comment type="caution">
    <text evidence="2">The sequence shown here is derived from an EMBL/GenBank/DDBJ whole genome shotgun (WGS) entry which is preliminary data.</text>
</comment>
<feature type="region of interest" description="Disordered" evidence="1">
    <location>
        <begin position="1640"/>
        <end position="1672"/>
    </location>
</feature>
<evidence type="ECO:0000313" key="3">
    <source>
        <dbReference type="Proteomes" id="UP001470230"/>
    </source>
</evidence>
<evidence type="ECO:0000256" key="1">
    <source>
        <dbReference type="SAM" id="MobiDB-lite"/>
    </source>
</evidence>
<accession>A0ABR2JQA0</accession>
<evidence type="ECO:0000313" key="2">
    <source>
        <dbReference type="EMBL" id="KAK8881070.1"/>
    </source>
</evidence>